<evidence type="ECO:0000313" key="1">
    <source>
        <dbReference type="EMBL" id="KAB2570888.1"/>
    </source>
</evidence>
<accession>A0A5N5CZS2</accession>
<keyword evidence="2" id="KW-1185">Reference proteome</keyword>
<sequence>MVFNPAWVLAAWGVNSDGNLSSSRDAVLKFQQSAQAVFDGTDNDSDGENFVGAFVYTMAQAASLVTFTNSTIGSPWSQELQTDKGPVLWTNMRREIWGWKIESRTSRLGVGVAIAGILTALVRTGLLIITREKKWENTEIIAAALQHRYNGEFGRAVKESELARVRYRIGQDEETGKLRFVPA</sequence>
<comment type="caution">
    <text evidence="1">The sequence shown here is derived from an EMBL/GenBank/DDBJ whole genome shotgun (WGS) entry which is preliminary data.</text>
</comment>
<protein>
    <submittedName>
        <fullName evidence="1">Uncharacterized protein</fullName>
    </submittedName>
</protein>
<dbReference type="AlphaFoldDB" id="A0A5N5CZS2"/>
<proteinExistence type="predicted"/>
<dbReference type="EMBL" id="VCHE01000118">
    <property type="protein sequence ID" value="KAB2570888.1"/>
    <property type="molecule type" value="Genomic_DNA"/>
</dbReference>
<dbReference type="OrthoDB" id="3630721at2759"/>
<evidence type="ECO:0000313" key="2">
    <source>
        <dbReference type="Proteomes" id="UP000325902"/>
    </source>
</evidence>
<name>A0A5N5CZS2_9PEZI</name>
<organism evidence="1 2">
    <name type="scientific">Lasiodiplodia theobromae</name>
    <dbReference type="NCBI Taxonomy" id="45133"/>
    <lineage>
        <taxon>Eukaryota</taxon>
        <taxon>Fungi</taxon>
        <taxon>Dikarya</taxon>
        <taxon>Ascomycota</taxon>
        <taxon>Pezizomycotina</taxon>
        <taxon>Dothideomycetes</taxon>
        <taxon>Dothideomycetes incertae sedis</taxon>
        <taxon>Botryosphaeriales</taxon>
        <taxon>Botryosphaeriaceae</taxon>
        <taxon>Lasiodiplodia</taxon>
    </lineage>
</organism>
<gene>
    <name evidence="1" type="ORF">DBV05_g10453</name>
</gene>
<reference evidence="1 2" key="1">
    <citation type="journal article" date="2019" name="Sci. Rep.">
        <title>A multi-omics analysis of the grapevine pathogen Lasiodiplodia theobromae reveals that temperature affects the expression of virulence- and pathogenicity-related genes.</title>
        <authorList>
            <person name="Felix C."/>
            <person name="Meneses R."/>
            <person name="Goncalves M.F.M."/>
            <person name="Tilleman L."/>
            <person name="Duarte A.S."/>
            <person name="Jorrin-Novo J.V."/>
            <person name="Van de Peer Y."/>
            <person name="Deforce D."/>
            <person name="Van Nieuwerburgh F."/>
            <person name="Esteves A.C."/>
            <person name="Alves A."/>
        </authorList>
    </citation>
    <scope>NUCLEOTIDE SEQUENCE [LARGE SCALE GENOMIC DNA]</scope>
    <source>
        <strain evidence="1 2">LA-SOL3</strain>
    </source>
</reference>
<dbReference type="Proteomes" id="UP000325902">
    <property type="component" value="Unassembled WGS sequence"/>
</dbReference>